<protein>
    <submittedName>
        <fullName evidence="1">Uncharacterized protein</fullName>
    </submittedName>
</protein>
<dbReference type="EMBL" id="CAJPIN010023407">
    <property type="protein sequence ID" value="CAG2062956.1"/>
    <property type="molecule type" value="Genomic_DNA"/>
</dbReference>
<evidence type="ECO:0000313" key="2">
    <source>
        <dbReference type="Proteomes" id="UP001153148"/>
    </source>
</evidence>
<comment type="caution">
    <text evidence="1">The sequence shown here is derived from an EMBL/GenBank/DDBJ whole genome shotgun (WGS) entry which is preliminary data.</text>
</comment>
<accession>A0ABN7P523</accession>
<proteinExistence type="predicted"/>
<evidence type="ECO:0000313" key="1">
    <source>
        <dbReference type="EMBL" id="CAG2062956.1"/>
    </source>
</evidence>
<sequence>MIEQSEPQGSYSADNIRCAPNGLHLNIMFLHTRRESSKTPLIVYGLAIDCPTAVGSHSFLPPEATNVQWRAKMFLSQDCQTCASNSKIDQVYLSPSSNGSIGEISDSGYVMESDMLLKILLEDVRTACHCRTANCADEGHQIYTTNGWDLS</sequence>
<gene>
    <name evidence="1" type="ORF">TPAB3V08_LOCUS9904</name>
</gene>
<name>A0ABN7P523_TIMPD</name>
<organism evidence="1 2">
    <name type="scientific">Timema podura</name>
    <name type="common">Walking stick</name>
    <dbReference type="NCBI Taxonomy" id="61482"/>
    <lineage>
        <taxon>Eukaryota</taxon>
        <taxon>Metazoa</taxon>
        <taxon>Ecdysozoa</taxon>
        <taxon>Arthropoda</taxon>
        <taxon>Hexapoda</taxon>
        <taxon>Insecta</taxon>
        <taxon>Pterygota</taxon>
        <taxon>Neoptera</taxon>
        <taxon>Polyneoptera</taxon>
        <taxon>Phasmatodea</taxon>
        <taxon>Timematodea</taxon>
        <taxon>Timematoidea</taxon>
        <taxon>Timematidae</taxon>
        <taxon>Timema</taxon>
    </lineage>
</organism>
<reference evidence="1" key="1">
    <citation type="submission" date="2021-03" db="EMBL/GenBank/DDBJ databases">
        <authorList>
            <person name="Tran Van P."/>
        </authorList>
    </citation>
    <scope>NUCLEOTIDE SEQUENCE</scope>
</reference>
<dbReference type="Proteomes" id="UP001153148">
    <property type="component" value="Unassembled WGS sequence"/>
</dbReference>
<keyword evidence="2" id="KW-1185">Reference proteome</keyword>